<evidence type="ECO:0000256" key="1">
    <source>
        <dbReference type="SAM" id="MobiDB-lite"/>
    </source>
</evidence>
<dbReference type="EMBL" id="OC318341">
    <property type="protein sequence ID" value="CAD7401581.1"/>
    <property type="molecule type" value="Genomic_DNA"/>
</dbReference>
<dbReference type="AlphaFoldDB" id="A0A7R9GXV3"/>
<evidence type="ECO:0000313" key="2">
    <source>
        <dbReference type="EMBL" id="CAD7401581.1"/>
    </source>
</evidence>
<dbReference type="PROSITE" id="PS50330">
    <property type="entry name" value="UIM"/>
    <property type="match status" value="1"/>
</dbReference>
<feature type="region of interest" description="Disordered" evidence="1">
    <location>
        <begin position="91"/>
        <end position="110"/>
    </location>
</feature>
<feature type="compositionally biased region" description="Low complexity" evidence="1">
    <location>
        <begin position="91"/>
        <end position="102"/>
    </location>
</feature>
<proteinExistence type="predicted"/>
<name>A0A7R9GXV3_TIMCR</name>
<dbReference type="InterPro" id="IPR003903">
    <property type="entry name" value="UIM_dom"/>
</dbReference>
<protein>
    <submittedName>
        <fullName evidence="2">Uncharacterized protein</fullName>
    </submittedName>
</protein>
<organism evidence="2">
    <name type="scientific">Timema cristinae</name>
    <name type="common">Walking stick</name>
    <dbReference type="NCBI Taxonomy" id="61476"/>
    <lineage>
        <taxon>Eukaryota</taxon>
        <taxon>Metazoa</taxon>
        <taxon>Ecdysozoa</taxon>
        <taxon>Arthropoda</taxon>
        <taxon>Hexapoda</taxon>
        <taxon>Insecta</taxon>
        <taxon>Pterygota</taxon>
        <taxon>Neoptera</taxon>
        <taxon>Polyneoptera</taxon>
        <taxon>Phasmatodea</taxon>
        <taxon>Timematodea</taxon>
        <taxon>Timematoidea</taxon>
        <taxon>Timematidae</taxon>
        <taxon>Timema</taxon>
    </lineage>
</organism>
<accession>A0A7R9GXV3</accession>
<reference evidence="2" key="1">
    <citation type="submission" date="2020-11" db="EMBL/GenBank/DDBJ databases">
        <authorList>
            <person name="Tran Van P."/>
        </authorList>
    </citation>
    <scope>NUCLEOTIDE SEQUENCE</scope>
</reference>
<gene>
    <name evidence="2" type="ORF">TCEB3V08_LOCUS6074</name>
</gene>
<sequence length="110" mass="11797">MRNRRLLKAKTLKIETGSGQLAPSLMGWGEAAMARLKSKSSESAKQVPQLNVAGIQGAMSEDEALARALALSMESSSLDSQTHLDMLLAQSISQSEQQQHSSVARRCALS</sequence>